<dbReference type="AlphaFoldDB" id="A0A1H3DTE9"/>
<dbReference type="EMBL" id="FNON01000003">
    <property type="protein sequence ID" value="SDX69378.1"/>
    <property type="molecule type" value="Genomic_DNA"/>
</dbReference>
<keyword evidence="2" id="KW-1185">Reference proteome</keyword>
<name>A0A1H3DTE9_9PSEU</name>
<gene>
    <name evidence="1" type="ORF">SAMN05421504_103505</name>
</gene>
<evidence type="ECO:0000313" key="1">
    <source>
        <dbReference type="EMBL" id="SDX69378.1"/>
    </source>
</evidence>
<proteinExistence type="predicted"/>
<organism evidence="1 2">
    <name type="scientific">Amycolatopsis xylanica</name>
    <dbReference type="NCBI Taxonomy" id="589385"/>
    <lineage>
        <taxon>Bacteria</taxon>
        <taxon>Bacillati</taxon>
        <taxon>Actinomycetota</taxon>
        <taxon>Actinomycetes</taxon>
        <taxon>Pseudonocardiales</taxon>
        <taxon>Pseudonocardiaceae</taxon>
        <taxon>Amycolatopsis</taxon>
    </lineage>
</organism>
<protein>
    <submittedName>
        <fullName evidence="1">Predicted dithiol-disulfide oxidoreductase, DUF899 family</fullName>
    </submittedName>
</protein>
<accession>A0A1H3DTE9</accession>
<dbReference type="SUPFAM" id="SSF52833">
    <property type="entry name" value="Thioredoxin-like"/>
    <property type="match status" value="1"/>
</dbReference>
<dbReference type="Proteomes" id="UP000199515">
    <property type="component" value="Unassembled WGS sequence"/>
</dbReference>
<dbReference type="OrthoDB" id="4721017at2"/>
<dbReference type="InterPro" id="IPR010296">
    <property type="entry name" value="DUF899_thioredox"/>
</dbReference>
<dbReference type="STRING" id="589385.SAMN05421504_103505"/>
<sequence length="235" mass="27341">MNLPEVVSREEWLDARRKFLEEEKAFTRARDELNANRRRLPMVRIEKDYVFHGPDGDLGLPELFDGRRQLIVYHFMFHPDWDAGCRGCSKVTDHIGHLAHLHARDTNLVLVSRAPFAKLAAFKERMGWTVPWFSSHGGDFNYDFHVTLDESVKPVEYNYRRSPEISGDRSGLSVFLRDGEDVFHTYSTYARGTDLLTSTSNYLDLTPLGRQEHWELPAGRSNSGPGEWWRLHDEY</sequence>
<dbReference type="Pfam" id="PF05988">
    <property type="entry name" value="DUF899"/>
    <property type="match status" value="1"/>
</dbReference>
<dbReference type="RefSeq" id="WP_091289571.1">
    <property type="nucleotide sequence ID" value="NZ_FNON01000003.1"/>
</dbReference>
<evidence type="ECO:0000313" key="2">
    <source>
        <dbReference type="Proteomes" id="UP000199515"/>
    </source>
</evidence>
<dbReference type="InterPro" id="IPR036249">
    <property type="entry name" value="Thioredoxin-like_sf"/>
</dbReference>
<reference evidence="1 2" key="1">
    <citation type="submission" date="2016-10" db="EMBL/GenBank/DDBJ databases">
        <authorList>
            <person name="de Groot N.N."/>
        </authorList>
    </citation>
    <scope>NUCLEOTIDE SEQUENCE [LARGE SCALE GENOMIC DNA]</scope>
    <source>
        <strain evidence="1 2">CPCC 202699</strain>
    </source>
</reference>